<dbReference type="InterPro" id="IPR026906">
    <property type="entry name" value="LRR_5"/>
</dbReference>
<accession>A0AAD4NA40</accession>
<evidence type="ECO:0000313" key="4">
    <source>
        <dbReference type="EMBL" id="KAI1725274.1"/>
    </source>
</evidence>
<evidence type="ECO:0000256" key="3">
    <source>
        <dbReference type="ARBA" id="ARBA00022737"/>
    </source>
</evidence>
<keyword evidence="5" id="KW-1185">Reference proteome</keyword>
<sequence length="646" mass="73161">MWLHFPDSVVGHMCPAECECSPESKSVICTCHQIHNIPWFYKKERRNTEKEHSQFVLRSVVGFAPFEIQHFVVHSCARLIIHSDAFAGAEITDQLKFVDIRRIDISPHAFRGFVKCPRQIVIQNSNIDLLPAHSFDGLHNIEHFWWRNVTIDRIKKLAFAKLSNIKILSIRQHAIYGSILEELKFVRSWIKSIASFAFSRNSIESFTFDETEIVSLGSKVFELSQIGDVLIRRTTTHSVNDEAFSRINAHHFEILFSTFEQFPVGIFRNTTISSMSITDTKFSDYFNESMFEQVHIDAFLTVSRCEFLCHTQDCSSNALLLEPSVHELVITFDNNRCNSTESICHTPEKTIEIDGLVCQRRGQLIEECVCVDTFEIGDDKAKPIYMPISSRTALILGDCPYIIINASTEANSSRTNQFLYLYRIGLLEFVSADRNLKQLHILNSNVAFTHVGAFRNLDLDQVKLAGSVVSSIEESVFESTHISLLTMNASTVHKIDQNAFPDSYIDSVELWNTKIVLSSGDMLNHAHRLWINDSELPNRNSYDVIGSASVPASICSLNNGKNVSSDCKCSKSGGPCKRCASKNRDVSDADRLRKLDRDCADESNSVDGQKSNIAIHSHYSLSFFLLLIALIRLKLSCIMKTHIVLR</sequence>
<dbReference type="SUPFAM" id="SSF52058">
    <property type="entry name" value="L domain-like"/>
    <property type="match status" value="1"/>
</dbReference>
<evidence type="ECO:0000256" key="1">
    <source>
        <dbReference type="ARBA" id="ARBA00022614"/>
    </source>
</evidence>
<reference evidence="4" key="1">
    <citation type="submission" date="2022-01" db="EMBL/GenBank/DDBJ databases">
        <title>Genome Sequence Resource for Two Populations of Ditylenchus destructor, the Migratory Endoparasitic Phytonematode.</title>
        <authorList>
            <person name="Zhang H."/>
            <person name="Lin R."/>
            <person name="Xie B."/>
        </authorList>
    </citation>
    <scope>NUCLEOTIDE SEQUENCE</scope>
    <source>
        <strain evidence="4">BazhouSP</strain>
    </source>
</reference>
<proteinExistence type="predicted"/>
<dbReference type="Pfam" id="PF13306">
    <property type="entry name" value="LRR_5"/>
    <property type="match status" value="2"/>
</dbReference>
<keyword evidence="1" id="KW-0433">Leucine-rich repeat</keyword>
<comment type="caution">
    <text evidence="4">The sequence shown here is derived from an EMBL/GenBank/DDBJ whole genome shotgun (WGS) entry which is preliminary data.</text>
</comment>
<gene>
    <name evidence="4" type="ORF">DdX_01926</name>
</gene>
<organism evidence="4 5">
    <name type="scientific">Ditylenchus destructor</name>
    <dbReference type="NCBI Taxonomy" id="166010"/>
    <lineage>
        <taxon>Eukaryota</taxon>
        <taxon>Metazoa</taxon>
        <taxon>Ecdysozoa</taxon>
        <taxon>Nematoda</taxon>
        <taxon>Chromadorea</taxon>
        <taxon>Rhabditida</taxon>
        <taxon>Tylenchina</taxon>
        <taxon>Tylenchomorpha</taxon>
        <taxon>Sphaerularioidea</taxon>
        <taxon>Anguinidae</taxon>
        <taxon>Anguininae</taxon>
        <taxon>Ditylenchus</taxon>
    </lineage>
</organism>
<dbReference type="Proteomes" id="UP001201812">
    <property type="component" value="Unassembled WGS sequence"/>
</dbReference>
<keyword evidence="3" id="KW-0677">Repeat</keyword>
<dbReference type="GO" id="GO:0005886">
    <property type="term" value="C:plasma membrane"/>
    <property type="evidence" value="ECO:0007669"/>
    <property type="project" value="TreeGrafter"/>
</dbReference>
<dbReference type="Gene3D" id="3.80.10.10">
    <property type="entry name" value="Ribonuclease Inhibitor"/>
    <property type="match status" value="1"/>
</dbReference>
<evidence type="ECO:0000313" key="5">
    <source>
        <dbReference type="Proteomes" id="UP001201812"/>
    </source>
</evidence>
<dbReference type="AlphaFoldDB" id="A0AAD4NA40"/>
<dbReference type="InterPro" id="IPR050541">
    <property type="entry name" value="LRR_TM_domain-containing"/>
</dbReference>
<keyword evidence="2" id="KW-0732">Signal</keyword>
<dbReference type="InterPro" id="IPR032675">
    <property type="entry name" value="LRR_dom_sf"/>
</dbReference>
<name>A0AAD4NA40_9BILA</name>
<dbReference type="PANTHER" id="PTHR24369:SF210">
    <property type="entry name" value="CHAOPTIN-RELATED"/>
    <property type="match status" value="1"/>
</dbReference>
<dbReference type="PANTHER" id="PTHR24369">
    <property type="entry name" value="ANTIGEN BSP, PUTATIVE-RELATED"/>
    <property type="match status" value="1"/>
</dbReference>
<evidence type="ECO:0000256" key="2">
    <source>
        <dbReference type="ARBA" id="ARBA00022729"/>
    </source>
</evidence>
<dbReference type="EMBL" id="JAKKPZ010000002">
    <property type="protein sequence ID" value="KAI1725274.1"/>
    <property type="molecule type" value="Genomic_DNA"/>
</dbReference>
<protein>
    <submittedName>
        <fullName evidence="4">Leucine rich repeats (6 copies) domain-containing protein</fullName>
    </submittedName>
</protein>